<reference evidence="1 2" key="1">
    <citation type="submission" date="2018-03" db="EMBL/GenBank/DDBJ databases">
        <title>Cross-interface Injection: A General Nanoliter Liquid Handling Method Applied to Single Cells Genome Amplification Automated Nanoliter Liquid Handling Applied to Single Cell Multiple Displacement Amplification.</title>
        <authorList>
            <person name="Yun J."/>
            <person name="Xu P."/>
            <person name="Xu J."/>
            <person name="Dai X."/>
            <person name="Wang Y."/>
            <person name="Zheng X."/>
            <person name="Cao C."/>
            <person name="Yi Q."/>
            <person name="Zhu Y."/>
            <person name="Wang L."/>
            <person name="Dong Z."/>
            <person name="Huang Y."/>
            <person name="Huang L."/>
            <person name="Du W."/>
        </authorList>
    </citation>
    <scope>NUCLEOTIDE SEQUENCE [LARGE SCALE GENOMIC DNA]</scope>
    <source>
        <strain evidence="1 2">A9-4</strain>
    </source>
</reference>
<dbReference type="InterPro" id="IPR046634">
    <property type="entry name" value="DUF6746"/>
</dbReference>
<protein>
    <submittedName>
        <fullName evidence="1">Uncharacterized protein</fullName>
    </submittedName>
</protein>
<gene>
    <name evidence="1" type="ORF">C9928_03475</name>
</gene>
<accession>A0A2T4D6S6</accession>
<sequence>MKFLPVVLALTLLPAAVAFADEKRPDHFEGEPSPTLDAAIENLSVYNAKLQAIIDKSDMTATDMAEIHQLTYTIEVALARLNEEVMTMQEQVEVIHISSERMEFDQVQETGTNYLENIAKIAPPKQ</sequence>
<evidence type="ECO:0000313" key="1">
    <source>
        <dbReference type="EMBL" id="PTB89452.1"/>
    </source>
</evidence>
<evidence type="ECO:0000313" key="2">
    <source>
        <dbReference type="Proteomes" id="UP000241514"/>
    </source>
</evidence>
<dbReference type="Pfam" id="PF20531">
    <property type="entry name" value="DUF6746"/>
    <property type="match status" value="1"/>
</dbReference>
<dbReference type="AlphaFoldDB" id="A0A2T4D6S6"/>
<organism evidence="1 2">
    <name type="scientific">Pseudidiomarina aestuarii</name>
    <dbReference type="NCBI Taxonomy" id="624146"/>
    <lineage>
        <taxon>Bacteria</taxon>
        <taxon>Pseudomonadati</taxon>
        <taxon>Pseudomonadota</taxon>
        <taxon>Gammaproteobacteria</taxon>
        <taxon>Alteromonadales</taxon>
        <taxon>Idiomarinaceae</taxon>
        <taxon>Pseudidiomarina</taxon>
    </lineage>
</organism>
<comment type="caution">
    <text evidence="1">The sequence shown here is derived from an EMBL/GenBank/DDBJ whole genome shotgun (WGS) entry which is preliminary data.</text>
</comment>
<name>A0A2T4D6S6_9GAMM</name>
<dbReference type="EMBL" id="PYVG01000013">
    <property type="protein sequence ID" value="PTB89452.1"/>
    <property type="molecule type" value="Genomic_DNA"/>
</dbReference>
<proteinExistence type="predicted"/>
<dbReference type="Proteomes" id="UP000241514">
    <property type="component" value="Unassembled WGS sequence"/>
</dbReference>